<feature type="domain" description="Non-reducing end beta-L-arabinofuranosidase-like GH127 C-terminal" evidence="3">
    <location>
        <begin position="537"/>
        <end position="647"/>
    </location>
</feature>
<dbReference type="InterPro" id="IPR049046">
    <property type="entry name" value="Beta-AFase-like_GH127_middle"/>
</dbReference>
<evidence type="ECO:0000259" key="3">
    <source>
        <dbReference type="Pfam" id="PF20737"/>
    </source>
</evidence>
<evidence type="ECO:0000313" key="4">
    <source>
        <dbReference type="EMBL" id="MBP3983442.1"/>
    </source>
</evidence>
<organism evidence="4 5">
    <name type="scientific">Pseudoxanthomonas helianthi</name>
    <dbReference type="NCBI Taxonomy" id="1453541"/>
    <lineage>
        <taxon>Bacteria</taxon>
        <taxon>Pseudomonadati</taxon>
        <taxon>Pseudomonadota</taxon>
        <taxon>Gammaproteobacteria</taxon>
        <taxon>Lysobacterales</taxon>
        <taxon>Lysobacteraceae</taxon>
        <taxon>Pseudoxanthomonas</taxon>
    </lineage>
</organism>
<dbReference type="Pfam" id="PF20736">
    <property type="entry name" value="Glyco_hydro127M"/>
    <property type="match status" value="1"/>
</dbReference>
<dbReference type="PANTHER" id="PTHR43465">
    <property type="entry name" value="DUF1680 DOMAIN PROTEIN (AFU_ORTHOLOGUE AFUA_1G08910)"/>
    <property type="match status" value="1"/>
</dbReference>
<dbReference type="InterPro" id="IPR008928">
    <property type="entry name" value="6-hairpin_glycosidase_sf"/>
</dbReference>
<dbReference type="RefSeq" id="WP_210535293.1">
    <property type="nucleotide sequence ID" value="NZ_JAGKTC010000001.1"/>
</dbReference>
<evidence type="ECO:0000259" key="1">
    <source>
        <dbReference type="Pfam" id="PF07944"/>
    </source>
</evidence>
<name>A0A940X0J8_9GAMM</name>
<dbReference type="InterPro" id="IPR049174">
    <property type="entry name" value="Beta-AFase-like"/>
</dbReference>
<keyword evidence="4" id="KW-0378">Hydrolase</keyword>
<comment type="caution">
    <text evidence="4">The sequence shown here is derived from an EMBL/GenBank/DDBJ whole genome shotgun (WGS) entry which is preliminary data.</text>
</comment>
<accession>A0A940X0J8</accession>
<dbReference type="AlphaFoldDB" id="A0A940X0J8"/>
<feature type="domain" description="Non-reducing end beta-L-arabinofuranosidase-like GH127 middle" evidence="2">
    <location>
        <begin position="439"/>
        <end position="533"/>
    </location>
</feature>
<sequence>MSDTQDLDLHRIRITSPFWAQYQALVRDVVVPYQWQALNDRIPDAEPSHAIANFRIAAGLEQGDFFGMIFQDSDVAKWLEAVAYLLCQQADTELERAADEVIEVLAAAQQPDGYLNTYFALKAPQERWSNLAECHELYCAGHLFEAGVAYFQATGKRRLLDVCCRFADHIDGVFGPGPGQLRGYPGHPEVELALLRLHEATGESRYLELARFFVEQRGTQPHYYDVEFEKRGRTSYWDSHGRDWMVRDKAYSQAHAPIVEQRTATGHAVRFVYLMAGVAHLARLSGDETKRQACLRLWDDMVERQMYITGGIGAQGWGESFTSAYDLPNDSAYAESCASIGLMMYASRMLQLEGDARFADVMERALYNTVLAGMSLDGTRFFYVNPLQTVPSIMGGNHVYDHVKPVRQRWFTCACCPPNIARLLASLGAYVYTQRDDALYVNLYVGSDAEIRRDGARFTLRQHGDYPWQERVELEILADAPFATTLAVRIPDWCARPRLAINGESVEAVPRKGYVHLQREWRPGDRIALDLPMPVLRIGAHPSLRHAAGKVALQRGPLVYCLEQADNGTDLHQLALPANAGFELQEGNGVLAGKTLIRSEGLRVAPDTAGGLYRYDAPEAAVQRQPLLFVPYFCWANRGEGEMRVWVDAAGSGARHVA</sequence>
<protein>
    <submittedName>
        <fullName evidence="4">Glycoside hydrolase family 127 protein</fullName>
    </submittedName>
</protein>
<dbReference type="Pfam" id="PF07944">
    <property type="entry name" value="Beta-AFase-like_GH127_cat"/>
    <property type="match status" value="1"/>
</dbReference>
<dbReference type="InterPro" id="IPR049049">
    <property type="entry name" value="Beta-AFase-like_GH127_C"/>
</dbReference>
<reference evidence="4" key="1">
    <citation type="journal article" date="2016" name="Int. J. Syst. Evol. Microbiol.">
        <title>Pseudoxanthomonas helianthi sp. nov., isolated from roots of Jerusalem artichoke (Helianthus tuberosus).</title>
        <authorList>
            <person name="Kittiwongwattana C."/>
            <person name="Thawai C."/>
        </authorList>
    </citation>
    <scope>NUCLEOTIDE SEQUENCE</scope>
    <source>
        <strain evidence="4">110414</strain>
    </source>
</reference>
<dbReference type="PANTHER" id="PTHR43465:SF2">
    <property type="entry name" value="DUF1680 DOMAIN PROTEIN (AFU_ORTHOLOGUE AFUA_1G08910)"/>
    <property type="match status" value="1"/>
</dbReference>
<dbReference type="GO" id="GO:0016787">
    <property type="term" value="F:hydrolase activity"/>
    <property type="evidence" value="ECO:0007669"/>
    <property type="project" value="UniProtKB-KW"/>
</dbReference>
<feature type="domain" description="Non-reducing end beta-L-arabinofuranosidase-like GH127 catalytic" evidence="1">
    <location>
        <begin position="12"/>
        <end position="428"/>
    </location>
</feature>
<dbReference type="SUPFAM" id="SSF48208">
    <property type="entry name" value="Six-hairpin glycosidases"/>
    <property type="match status" value="1"/>
</dbReference>
<evidence type="ECO:0000313" key="5">
    <source>
        <dbReference type="Proteomes" id="UP000673447"/>
    </source>
</evidence>
<dbReference type="GO" id="GO:0005975">
    <property type="term" value="P:carbohydrate metabolic process"/>
    <property type="evidence" value="ECO:0007669"/>
    <property type="project" value="InterPro"/>
</dbReference>
<proteinExistence type="predicted"/>
<evidence type="ECO:0000259" key="2">
    <source>
        <dbReference type="Pfam" id="PF20736"/>
    </source>
</evidence>
<dbReference type="EMBL" id="JAGKTC010000001">
    <property type="protein sequence ID" value="MBP3983442.1"/>
    <property type="molecule type" value="Genomic_DNA"/>
</dbReference>
<reference evidence="4" key="2">
    <citation type="submission" date="2021-03" db="EMBL/GenBank/DDBJ databases">
        <authorList>
            <person name="Cao W."/>
        </authorList>
    </citation>
    <scope>NUCLEOTIDE SEQUENCE</scope>
    <source>
        <strain evidence="4">110414</strain>
    </source>
</reference>
<keyword evidence="5" id="KW-1185">Reference proteome</keyword>
<dbReference type="InterPro" id="IPR012878">
    <property type="entry name" value="Beta-AFase-like_GH127_cat"/>
</dbReference>
<dbReference type="Pfam" id="PF20737">
    <property type="entry name" value="Glyco_hydro127C"/>
    <property type="match status" value="1"/>
</dbReference>
<dbReference type="Proteomes" id="UP000673447">
    <property type="component" value="Unassembled WGS sequence"/>
</dbReference>
<gene>
    <name evidence="4" type="ORF">J5837_03310</name>
</gene>